<sequence length="457" mass="53557">MKTHHYIFLTAASFVIVFYDQDIGLNLGILAIVYALLTLFKTPERNRTRTFLILFVTSILSSFAFIWYRDFPSLLAVVSSILLLGYRSRNRKLKILFLIPVFIINSFTSIFRFFIFDAWLPKRNVSGVWQKTLAFVVIPLVFISIFFGIYSAGSDHFAALFTDYELDINVWQLLCLSVLGFFIAFNYWNYAVERFIYKKNYLLDDNFNDQSKVQKATYSFLDLDAERTSGVISFFCLNILLVFFIITYNYEQFYEVSKTPVQLSEETHERVNAVIMSIVMAVMVIMFYFKSGFNFDPKAKLMKMLARIWIILNAVLVLSAALKNYEYIITYGFTYKRLGVFAFLLLALIGLALTLIKIQKQKRNAFLFNGMTWYFYGTILACSYVNWGGIITSQNMKRKDFAVEYHLEQISFSERRLLKYADEKKDLQLKKKILEKVKEEKAKPFLSKILYYETLKE</sequence>
<evidence type="ECO:0000313" key="3">
    <source>
        <dbReference type="Proteomes" id="UP000198769"/>
    </source>
</evidence>
<feature type="transmembrane region" description="Helical" evidence="1">
    <location>
        <begin position="301"/>
        <end position="322"/>
    </location>
</feature>
<proteinExistence type="predicted"/>
<name>A0A1I4ZS17_CHROL</name>
<dbReference type="AlphaFoldDB" id="A0A1I4ZS17"/>
<dbReference type="RefSeq" id="WP_090025417.1">
    <property type="nucleotide sequence ID" value="NZ_FOVD01000004.1"/>
</dbReference>
<dbReference type="EMBL" id="FOVD01000004">
    <property type="protein sequence ID" value="SFN52957.1"/>
    <property type="molecule type" value="Genomic_DNA"/>
</dbReference>
<keyword evidence="1" id="KW-0812">Transmembrane</keyword>
<feature type="transmembrane region" description="Helical" evidence="1">
    <location>
        <begin position="366"/>
        <end position="387"/>
    </location>
</feature>
<evidence type="ECO:0000256" key="1">
    <source>
        <dbReference type="SAM" id="Phobius"/>
    </source>
</evidence>
<reference evidence="3" key="1">
    <citation type="submission" date="2016-10" db="EMBL/GenBank/DDBJ databases">
        <authorList>
            <person name="Varghese N."/>
            <person name="Submissions S."/>
        </authorList>
    </citation>
    <scope>NUCLEOTIDE SEQUENCE [LARGE SCALE GENOMIC DNA]</scope>
    <source>
        <strain evidence="3">DSM 25575</strain>
    </source>
</reference>
<dbReference type="OrthoDB" id="627992at2"/>
<organism evidence="2 3">
    <name type="scientific">Chryseobacterium oleae</name>
    <dbReference type="NCBI Taxonomy" id="491207"/>
    <lineage>
        <taxon>Bacteria</taxon>
        <taxon>Pseudomonadati</taxon>
        <taxon>Bacteroidota</taxon>
        <taxon>Flavobacteriia</taxon>
        <taxon>Flavobacteriales</taxon>
        <taxon>Weeksellaceae</taxon>
        <taxon>Chryseobacterium group</taxon>
        <taxon>Chryseobacterium</taxon>
    </lineage>
</organism>
<protein>
    <submittedName>
        <fullName evidence="2">Uncharacterized protein</fullName>
    </submittedName>
</protein>
<feature type="transmembrane region" description="Helical" evidence="1">
    <location>
        <begin position="231"/>
        <end position="250"/>
    </location>
</feature>
<feature type="transmembrane region" description="Helical" evidence="1">
    <location>
        <begin position="334"/>
        <end position="354"/>
    </location>
</feature>
<keyword evidence="1" id="KW-0472">Membrane</keyword>
<feature type="transmembrane region" description="Helical" evidence="1">
    <location>
        <begin position="6"/>
        <end position="39"/>
    </location>
</feature>
<feature type="transmembrane region" description="Helical" evidence="1">
    <location>
        <begin position="95"/>
        <end position="120"/>
    </location>
</feature>
<dbReference type="Proteomes" id="UP000198769">
    <property type="component" value="Unassembled WGS sequence"/>
</dbReference>
<keyword evidence="1" id="KW-1133">Transmembrane helix</keyword>
<dbReference type="InterPro" id="IPR025291">
    <property type="entry name" value="DUF4153"/>
</dbReference>
<feature type="transmembrane region" description="Helical" evidence="1">
    <location>
        <begin position="270"/>
        <end position="289"/>
    </location>
</feature>
<gene>
    <name evidence="2" type="ORF">SAMN05421594_3184</name>
</gene>
<feature type="transmembrane region" description="Helical" evidence="1">
    <location>
        <begin position="170"/>
        <end position="190"/>
    </location>
</feature>
<keyword evidence="3" id="KW-1185">Reference proteome</keyword>
<feature type="transmembrane region" description="Helical" evidence="1">
    <location>
        <begin position="51"/>
        <end position="68"/>
    </location>
</feature>
<accession>A0A1I4ZS17</accession>
<evidence type="ECO:0000313" key="2">
    <source>
        <dbReference type="EMBL" id="SFN52957.1"/>
    </source>
</evidence>
<feature type="transmembrane region" description="Helical" evidence="1">
    <location>
        <begin position="132"/>
        <end position="150"/>
    </location>
</feature>
<dbReference type="Pfam" id="PF13687">
    <property type="entry name" value="DUF4153"/>
    <property type="match status" value="1"/>
</dbReference>